<feature type="non-terminal residue" evidence="2">
    <location>
        <position position="1"/>
    </location>
</feature>
<dbReference type="AlphaFoldDB" id="A0AAD3DFC7"/>
<name>A0AAD3DFC7_9CHLO</name>
<evidence type="ECO:0000313" key="3">
    <source>
        <dbReference type="Proteomes" id="UP001054857"/>
    </source>
</evidence>
<dbReference type="EMBL" id="BMAR01000001">
    <property type="protein sequence ID" value="GFR40796.1"/>
    <property type="molecule type" value="Genomic_DNA"/>
</dbReference>
<protein>
    <submittedName>
        <fullName evidence="2">Uncharacterized protein</fullName>
    </submittedName>
</protein>
<accession>A0AAD3DFC7</accession>
<keyword evidence="1" id="KW-0732">Signal</keyword>
<sequence>LLPNLQCLLRLLVVLVRQHMGGRLDMGFGSQQLAAGKGLFTALLRTLLDPHLSTALYPDITTALQALTDPWDDTQWRRIAEDAAQYAADAGPSHRAALHLILSVQGCGERLRSWQQTAALLLLRKEVPQSVSISTSAAA</sequence>
<organism evidence="2 3">
    <name type="scientific">Astrephomene gubernaculifera</name>
    <dbReference type="NCBI Taxonomy" id="47775"/>
    <lineage>
        <taxon>Eukaryota</taxon>
        <taxon>Viridiplantae</taxon>
        <taxon>Chlorophyta</taxon>
        <taxon>core chlorophytes</taxon>
        <taxon>Chlorophyceae</taxon>
        <taxon>CS clade</taxon>
        <taxon>Chlamydomonadales</taxon>
        <taxon>Astrephomenaceae</taxon>
        <taxon>Astrephomene</taxon>
    </lineage>
</organism>
<comment type="caution">
    <text evidence="2">The sequence shown here is derived from an EMBL/GenBank/DDBJ whole genome shotgun (WGS) entry which is preliminary data.</text>
</comment>
<feature type="non-terminal residue" evidence="2">
    <location>
        <position position="139"/>
    </location>
</feature>
<evidence type="ECO:0000256" key="1">
    <source>
        <dbReference type="SAM" id="SignalP"/>
    </source>
</evidence>
<feature type="signal peptide" evidence="1">
    <location>
        <begin position="1"/>
        <end position="21"/>
    </location>
</feature>
<dbReference type="Proteomes" id="UP001054857">
    <property type="component" value="Unassembled WGS sequence"/>
</dbReference>
<feature type="chain" id="PRO_5042283726" evidence="1">
    <location>
        <begin position="22"/>
        <end position="139"/>
    </location>
</feature>
<keyword evidence="3" id="KW-1185">Reference proteome</keyword>
<gene>
    <name evidence="2" type="ORF">Agub_g1413</name>
</gene>
<reference evidence="2 3" key="1">
    <citation type="journal article" date="2021" name="Sci. Rep.">
        <title>Genome sequencing of the multicellular alga Astrephomene provides insights into convergent evolution of germ-soma differentiation.</title>
        <authorList>
            <person name="Yamashita S."/>
            <person name="Yamamoto K."/>
            <person name="Matsuzaki R."/>
            <person name="Suzuki S."/>
            <person name="Yamaguchi H."/>
            <person name="Hirooka S."/>
            <person name="Minakuchi Y."/>
            <person name="Miyagishima S."/>
            <person name="Kawachi M."/>
            <person name="Toyoda A."/>
            <person name="Nozaki H."/>
        </authorList>
    </citation>
    <scope>NUCLEOTIDE SEQUENCE [LARGE SCALE GENOMIC DNA]</scope>
    <source>
        <strain evidence="2 3">NIES-4017</strain>
    </source>
</reference>
<proteinExistence type="predicted"/>
<evidence type="ECO:0000313" key="2">
    <source>
        <dbReference type="EMBL" id="GFR40796.1"/>
    </source>
</evidence>